<reference evidence="4" key="1">
    <citation type="submission" date="2016-01" db="EMBL/GenBank/DDBJ databases">
        <authorList>
            <person name="Peeters C."/>
        </authorList>
    </citation>
    <scope>NUCLEOTIDE SEQUENCE [LARGE SCALE GENOMIC DNA]</scope>
    <source>
        <strain evidence="4">LMG 22934</strain>
    </source>
</reference>
<dbReference type="CDD" id="cd06464">
    <property type="entry name" value="ACD_sHsps-like"/>
    <property type="match status" value="1"/>
</dbReference>
<dbReference type="Gene3D" id="2.60.40.790">
    <property type="match status" value="1"/>
</dbReference>
<protein>
    <submittedName>
        <fullName evidence="4">Heat shock protein Hsp20</fullName>
    </submittedName>
</protein>
<dbReference type="AlphaFoldDB" id="A0A158JDL5"/>
<dbReference type="InterPro" id="IPR031107">
    <property type="entry name" value="Small_HSP"/>
</dbReference>
<evidence type="ECO:0000256" key="2">
    <source>
        <dbReference type="RuleBase" id="RU003616"/>
    </source>
</evidence>
<gene>
    <name evidence="4" type="ORF">AWB65_06358</name>
</gene>
<accession>A0A158JDL5</accession>
<name>A0A158JDL5_9BURK</name>
<organism evidence="4 5">
    <name type="scientific">Caballeronia humi</name>
    <dbReference type="NCBI Taxonomy" id="326474"/>
    <lineage>
        <taxon>Bacteria</taxon>
        <taxon>Pseudomonadati</taxon>
        <taxon>Pseudomonadota</taxon>
        <taxon>Betaproteobacteria</taxon>
        <taxon>Burkholderiales</taxon>
        <taxon>Burkholderiaceae</taxon>
        <taxon>Caballeronia</taxon>
    </lineage>
</organism>
<proteinExistence type="inferred from homology"/>
<dbReference type="PANTHER" id="PTHR11527">
    <property type="entry name" value="HEAT-SHOCK PROTEIN 20 FAMILY MEMBER"/>
    <property type="match status" value="1"/>
</dbReference>
<dbReference type="Pfam" id="PF00011">
    <property type="entry name" value="HSP20"/>
    <property type="match status" value="1"/>
</dbReference>
<dbReference type="Proteomes" id="UP000054977">
    <property type="component" value="Unassembled WGS sequence"/>
</dbReference>
<keyword evidence="5" id="KW-1185">Reference proteome</keyword>
<dbReference type="OrthoDB" id="5295562at2"/>
<comment type="caution">
    <text evidence="4">The sequence shown here is derived from an EMBL/GenBank/DDBJ whole genome shotgun (WGS) entry which is preliminary data.</text>
</comment>
<dbReference type="RefSeq" id="WP_087670844.1">
    <property type="nucleotide sequence ID" value="NZ_FCNW02000077.1"/>
</dbReference>
<evidence type="ECO:0000259" key="3">
    <source>
        <dbReference type="PROSITE" id="PS01031"/>
    </source>
</evidence>
<dbReference type="InterPro" id="IPR002068">
    <property type="entry name" value="A-crystallin/Hsp20_dom"/>
</dbReference>
<dbReference type="InterPro" id="IPR008978">
    <property type="entry name" value="HSP20-like_chaperone"/>
</dbReference>
<dbReference type="STRING" id="326474.AWB65_06358"/>
<dbReference type="SUPFAM" id="SSF49764">
    <property type="entry name" value="HSP20-like chaperones"/>
    <property type="match status" value="1"/>
</dbReference>
<dbReference type="EMBL" id="FCNW02000077">
    <property type="protein sequence ID" value="SAL66549.1"/>
    <property type="molecule type" value="Genomic_DNA"/>
</dbReference>
<feature type="domain" description="SHSP" evidence="3">
    <location>
        <begin position="34"/>
        <end position="155"/>
    </location>
</feature>
<sequence length="155" mass="16636">MSDLYSGADLFSELDRLQREMASLFGGFPSSIRSGRAGAFPQVNIGATDNSIEIVAFAPGLSAAELDVSIEKGLLTIAGERKSARPELSSGTPDSQTRDAIRAYAQERFTGAFRRVIELPQNADPDKVQARYANGCLSITVGKREASKPRAITVQ</sequence>
<evidence type="ECO:0000256" key="1">
    <source>
        <dbReference type="PROSITE-ProRule" id="PRU00285"/>
    </source>
</evidence>
<evidence type="ECO:0000313" key="5">
    <source>
        <dbReference type="Proteomes" id="UP000054977"/>
    </source>
</evidence>
<keyword evidence="4" id="KW-0346">Stress response</keyword>
<comment type="similarity">
    <text evidence="1 2">Belongs to the small heat shock protein (HSP20) family.</text>
</comment>
<evidence type="ECO:0000313" key="4">
    <source>
        <dbReference type="EMBL" id="SAL66549.1"/>
    </source>
</evidence>
<dbReference type="PROSITE" id="PS01031">
    <property type="entry name" value="SHSP"/>
    <property type="match status" value="1"/>
</dbReference>